<dbReference type="EMBL" id="CACRXK020020056">
    <property type="protein sequence ID" value="CAB4034376.1"/>
    <property type="molecule type" value="Genomic_DNA"/>
</dbReference>
<keyword evidence="10" id="KW-1185">Reference proteome</keyword>
<reference evidence="9" key="1">
    <citation type="submission" date="2020-04" db="EMBL/GenBank/DDBJ databases">
        <authorList>
            <person name="Alioto T."/>
            <person name="Alioto T."/>
            <person name="Gomez Garrido J."/>
        </authorList>
    </citation>
    <scope>NUCLEOTIDE SEQUENCE</scope>
    <source>
        <strain evidence="9">A484AB</strain>
    </source>
</reference>
<proteinExistence type="inferred from homology"/>
<dbReference type="PANTHER" id="PTHR10766:SF177">
    <property type="entry name" value="TRANSMEMBRANE 9 SUPERFAMILY MEMBER 1"/>
    <property type="match status" value="1"/>
</dbReference>
<evidence type="ECO:0000256" key="7">
    <source>
        <dbReference type="ARBA" id="ARBA00037688"/>
    </source>
</evidence>
<gene>
    <name evidence="9" type="ORF">PACLA_8A042882</name>
</gene>
<evidence type="ECO:0000313" key="10">
    <source>
        <dbReference type="Proteomes" id="UP001152795"/>
    </source>
</evidence>
<feature type="non-terminal residue" evidence="9">
    <location>
        <position position="161"/>
    </location>
</feature>
<dbReference type="Pfam" id="PF02990">
    <property type="entry name" value="EMP70"/>
    <property type="match status" value="1"/>
</dbReference>
<keyword evidence="4" id="KW-0732">Signal</keyword>
<organism evidence="9 10">
    <name type="scientific">Paramuricea clavata</name>
    <name type="common">Red gorgonian</name>
    <name type="synonym">Violescent sea-whip</name>
    <dbReference type="NCBI Taxonomy" id="317549"/>
    <lineage>
        <taxon>Eukaryota</taxon>
        <taxon>Metazoa</taxon>
        <taxon>Cnidaria</taxon>
        <taxon>Anthozoa</taxon>
        <taxon>Octocorallia</taxon>
        <taxon>Malacalcyonacea</taxon>
        <taxon>Plexauridae</taxon>
        <taxon>Paramuricea</taxon>
    </lineage>
</organism>
<keyword evidence="6" id="KW-0472">Membrane</keyword>
<comment type="caution">
    <text evidence="9">The sequence shown here is derived from an EMBL/GenBank/DDBJ whole genome shotgun (WGS) entry which is preliminary data.</text>
</comment>
<evidence type="ECO:0000256" key="3">
    <source>
        <dbReference type="ARBA" id="ARBA00022692"/>
    </source>
</evidence>
<keyword evidence="3 9" id="KW-0812">Transmembrane</keyword>
<evidence type="ECO:0000256" key="2">
    <source>
        <dbReference type="ARBA" id="ARBA00005227"/>
    </source>
</evidence>
<protein>
    <recommendedName>
        <fullName evidence="8">Transmembrane 9 superfamily member</fullName>
    </recommendedName>
</protein>
<dbReference type="Proteomes" id="UP001152795">
    <property type="component" value="Unassembled WGS sequence"/>
</dbReference>
<evidence type="ECO:0000256" key="6">
    <source>
        <dbReference type="ARBA" id="ARBA00023136"/>
    </source>
</evidence>
<comment type="function">
    <text evidence="7">Plays an essential role in autophagy.</text>
</comment>
<dbReference type="InterPro" id="IPR004240">
    <property type="entry name" value="EMP70"/>
</dbReference>
<evidence type="ECO:0000313" key="9">
    <source>
        <dbReference type="EMBL" id="CAB4034376.1"/>
    </source>
</evidence>
<comment type="similarity">
    <text evidence="2 8">Belongs to the nonaspanin (TM9SF) (TC 9.A.2) family.</text>
</comment>
<evidence type="ECO:0000256" key="1">
    <source>
        <dbReference type="ARBA" id="ARBA00004542"/>
    </source>
</evidence>
<name>A0A7D9JR97_PARCT</name>
<keyword evidence="5" id="KW-1133">Transmembrane helix</keyword>
<evidence type="ECO:0000256" key="4">
    <source>
        <dbReference type="ARBA" id="ARBA00022729"/>
    </source>
</evidence>
<dbReference type="AlphaFoldDB" id="A0A7D9JR97"/>
<evidence type="ECO:0000256" key="8">
    <source>
        <dbReference type="RuleBase" id="RU363079"/>
    </source>
</evidence>
<accession>A0A7D9JR97</accession>
<sequence length="161" mass="18344">MALIRVPFLSGKSSTHPQNLISFIKLIVYLFTPDSFANKEACLKTVTSEDIEHLRSAIEDHYYFELVLDDIRLHGFVGHFSEGHLLPHTHSVQLFTHLHFYVAHNGQKIIFANVTTGSPELLPENGDLKEIQFTYGVQFVATTIKERTKNLEGDFFPQSLE</sequence>
<comment type="subcellular location">
    <subcellularLocation>
        <location evidence="1">Cytoplasmic vesicle</location>
        <location evidence="1">Autophagosome membrane</location>
        <topology evidence="1">Multi-pass membrane protein</topology>
    </subcellularLocation>
</comment>
<dbReference type="GO" id="GO:0072657">
    <property type="term" value="P:protein localization to membrane"/>
    <property type="evidence" value="ECO:0007669"/>
    <property type="project" value="TreeGrafter"/>
</dbReference>
<dbReference type="OrthoDB" id="1666796at2759"/>
<evidence type="ECO:0000256" key="5">
    <source>
        <dbReference type="ARBA" id="ARBA00022989"/>
    </source>
</evidence>
<dbReference type="GO" id="GO:0000421">
    <property type="term" value="C:autophagosome membrane"/>
    <property type="evidence" value="ECO:0007669"/>
    <property type="project" value="UniProtKB-SubCell"/>
</dbReference>
<dbReference type="PANTHER" id="PTHR10766">
    <property type="entry name" value="TRANSMEMBRANE 9 SUPERFAMILY PROTEIN"/>
    <property type="match status" value="1"/>
</dbReference>